<protein>
    <recommendedName>
        <fullName evidence="6">RING-type domain-containing protein</fullName>
    </recommendedName>
</protein>
<dbReference type="Gene3D" id="3.30.40.10">
    <property type="entry name" value="Zinc/RING finger domain, C3HC4 (zinc finger)"/>
    <property type="match status" value="1"/>
</dbReference>
<feature type="domain" description="RING-type" evidence="6">
    <location>
        <begin position="67"/>
        <end position="110"/>
    </location>
</feature>
<keyword evidence="1" id="KW-0479">Metal-binding</keyword>
<dbReference type="SUPFAM" id="SSF57850">
    <property type="entry name" value="RING/U-box"/>
    <property type="match status" value="1"/>
</dbReference>
<dbReference type="PROSITE" id="PS50089">
    <property type="entry name" value="ZF_RING_2"/>
    <property type="match status" value="1"/>
</dbReference>
<keyword evidence="8" id="KW-1185">Reference proteome</keyword>
<dbReference type="InterPro" id="IPR013083">
    <property type="entry name" value="Znf_RING/FYVE/PHD"/>
</dbReference>
<dbReference type="GO" id="GO:0016567">
    <property type="term" value="P:protein ubiquitination"/>
    <property type="evidence" value="ECO:0007669"/>
    <property type="project" value="TreeGrafter"/>
</dbReference>
<dbReference type="OrthoDB" id="8062037at2759"/>
<dbReference type="EMBL" id="CM018046">
    <property type="protein sequence ID" value="KAA8526067.1"/>
    <property type="molecule type" value="Genomic_DNA"/>
</dbReference>
<accession>A0A5J5A9I8</accession>
<dbReference type="GO" id="GO:0008270">
    <property type="term" value="F:zinc ion binding"/>
    <property type="evidence" value="ECO:0007669"/>
    <property type="project" value="UniProtKB-KW"/>
</dbReference>
<evidence type="ECO:0000256" key="5">
    <source>
        <dbReference type="SAM" id="SignalP"/>
    </source>
</evidence>
<evidence type="ECO:0000256" key="1">
    <source>
        <dbReference type="ARBA" id="ARBA00022723"/>
    </source>
</evidence>
<dbReference type="GO" id="GO:0061630">
    <property type="term" value="F:ubiquitin protein ligase activity"/>
    <property type="evidence" value="ECO:0007669"/>
    <property type="project" value="TreeGrafter"/>
</dbReference>
<dbReference type="SMART" id="SM00744">
    <property type="entry name" value="RINGv"/>
    <property type="match status" value="1"/>
</dbReference>
<keyword evidence="5" id="KW-0732">Signal</keyword>
<keyword evidence="2 4" id="KW-0863">Zinc-finger</keyword>
<dbReference type="SMART" id="SM00184">
    <property type="entry name" value="RING"/>
    <property type="match status" value="1"/>
</dbReference>
<proteinExistence type="predicted"/>
<evidence type="ECO:0000313" key="7">
    <source>
        <dbReference type="EMBL" id="KAA8526067.1"/>
    </source>
</evidence>
<dbReference type="InterPro" id="IPR011016">
    <property type="entry name" value="Znf_RING-CH"/>
</dbReference>
<organism evidence="7 8">
    <name type="scientific">Nyssa sinensis</name>
    <dbReference type="NCBI Taxonomy" id="561372"/>
    <lineage>
        <taxon>Eukaryota</taxon>
        <taxon>Viridiplantae</taxon>
        <taxon>Streptophyta</taxon>
        <taxon>Embryophyta</taxon>
        <taxon>Tracheophyta</taxon>
        <taxon>Spermatophyta</taxon>
        <taxon>Magnoliopsida</taxon>
        <taxon>eudicotyledons</taxon>
        <taxon>Gunneridae</taxon>
        <taxon>Pentapetalae</taxon>
        <taxon>asterids</taxon>
        <taxon>Cornales</taxon>
        <taxon>Nyssaceae</taxon>
        <taxon>Nyssa</taxon>
    </lineage>
</organism>
<reference evidence="7 8" key="1">
    <citation type="submission" date="2019-09" db="EMBL/GenBank/DDBJ databases">
        <title>A chromosome-level genome assembly of the Chinese tupelo Nyssa sinensis.</title>
        <authorList>
            <person name="Yang X."/>
            <person name="Kang M."/>
            <person name="Yang Y."/>
            <person name="Xiong H."/>
            <person name="Wang M."/>
            <person name="Zhang Z."/>
            <person name="Wang Z."/>
            <person name="Wu H."/>
            <person name="Ma T."/>
            <person name="Liu J."/>
            <person name="Xi Z."/>
        </authorList>
    </citation>
    <scope>NUCLEOTIDE SEQUENCE [LARGE SCALE GENOMIC DNA]</scope>
    <source>
        <strain evidence="7">J267</strain>
        <tissue evidence="7">Leaf</tissue>
    </source>
</reference>
<evidence type="ECO:0000259" key="6">
    <source>
        <dbReference type="PROSITE" id="PS50089"/>
    </source>
</evidence>
<dbReference type="PANTHER" id="PTHR45969">
    <property type="entry name" value="RING ZINC FINGER PROTEIN-RELATED"/>
    <property type="match status" value="1"/>
</dbReference>
<name>A0A5J5A9I8_9ASTE</name>
<dbReference type="InterPro" id="IPR001841">
    <property type="entry name" value="Znf_RING"/>
</dbReference>
<sequence>MPKAISITFLVNMLGHLKFMVMTALTRLVPVHVLTASIKESLPVLQYHDFLQNRFGKHEEEDENKACAVCLDSIEGSHEIRELCNCSHVFHRDCLDTWVDEGRVTCPFCRSMLLPPKGNLNQSSSCGSGGDGGAGADR</sequence>
<evidence type="ECO:0000256" key="3">
    <source>
        <dbReference type="ARBA" id="ARBA00022833"/>
    </source>
</evidence>
<dbReference type="Pfam" id="PF13639">
    <property type="entry name" value="zf-RING_2"/>
    <property type="match status" value="1"/>
</dbReference>
<keyword evidence="3" id="KW-0862">Zinc</keyword>
<feature type="chain" id="PRO_5023913971" description="RING-type domain-containing protein" evidence="5">
    <location>
        <begin position="29"/>
        <end position="138"/>
    </location>
</feature>
<gene>
    <name evidence="7" type="ORF">F0562_007833</name>
</gene>
<evidence type="ECO:0000313" key="8">
    <source>
        <dbReference type="Proteomes" id="UP000325577"/>
    </source>
</evidence>
<dbReference type="Proteomes" id="UP000325577">
    <property type="component" value="Linkage Group LG3"/>
</dbReference>
<evidence type="ECO:0000256" key="4">
    <source>
        <dbReference type="PROSITE-ProRule" id="PRU00175"/>
    </source>
</evidence>
<dbReference type="PANTHER" id="PTHR45969:SF81">
    <property type="entry name" value="OS08G0157400 PROTEIN"/>
    <property type="match status" value="1"/>
</dbReference>
<feature type="signal peptide" evidence="5">
    <location>
        <begin position="1"/>
        <end position="28"/>
    </location>
</feature>
<evidence type="ECO:0000256" key="2">
    <source>
        <dbReference type="ARBA" id="ARBA00022771"/>
    </source>
</evidence>
<dbReference type="AlphaFoldDB" id="A0A5J5A9I8"/>